<dbReference type="Pfam" id="PF07690">
    <property type="entry name" value="MFS_1"/>
    <property type="match status" value="1"/>
</dbReference>
<reference evidence="9 10" key="1">
    <citation type="submission" date="2018-05" db="EMBL/GenBank/DDBJ databases">
        <title>Genomic Encyclopedia of Type Strains, Phase IV (KMG-IV): sequencing the most valuable type-strain genomes for metagenomic binning, comparative biology and taxonomic classification.</title>
        <authorList>
            <person name="Goeker M."/>
        </authorList>
    </citation>
    <scope>NUCLEOTIDE SEQUENCE [LARGE SCALE GENOMIC DNA]</scope>
    <source>
        <strain evidence="9 10">DSM 18773</strain>
    </source>
</reference>
<evidence type="ECO:0000256" key="2">
    <source>
        <dbReference type="ARBA" id="ARBA00022448"/>
    </source>
</evidence>
<dbReference type="AlphaFoldDB" id="A0A316DBT8"/>
<dbReference type="InterPro" id="IPR036259">
    <property type="entry name" value="MFS_trans_sf"/>
</dbReference>
<feature type="transmembrane region" description="Helical" evidence="7">
    <location>
        <begin position="12"/>
        <end position="35"/>
    </location>
</feature>
<feature type="transmembrane region" description="Helical" evidence="7">
    <location>
        <begin position="285"/>
        <end position="305"/>
    </location>
</feature>
<feature type="transmembrane region" description="Helical" evidence="7">
    <location>
        <begin position="223"/>
        <end position="246"/>
    </location>
</feature>
<dbReference type="InterPro" id="IPR020846">
    <property type="entry name" value="MFS_dom"/>
</dbReference>
<keyword evidence="3" id="KW-1003">Cell membrane</keyword>
<keyword evidence="6 7" id="KW-0472">Membrane</keyword>
<comment type="caution">
    <text evidence="9">The sequence shown here is derived from an EMBL/GenBank/DDBJ whole genome shotgun (WGS) entry which is preliminary data.</text>
</comment>
<comment type="subcellular location">
    <subcellularLocation>
        <location evidence="1">Cell membrane</location>
        <topology evidence="1">Multi-pass membrane protein</topology>
    </subcellularLocation>
</comment>
<proteinExistence type="predicted"/>
<dbReference type="CDD" id="cd06173">
    <property type="entry name" value="MFS_MefA_like"/>
    <property type="match status" value="1"/>
</dbReference>
<gene>
    <name evidence="9" type="ORF">C7459_103201</name>
</gene>
<dbReference type="Gene3D" id="1.20.1250.20">
    <property type="entry name" value="MFS general substrate transporter like domains"/>
    <property type="match status" value="1"/>
</dbReference>
<evidence type="ECO:0000259" key="8">
    <source>
        <dbReference type="PROSITE" id="PS50850"/>
    </source>
</evidence>
<dbReference type="PANTHER" id="PTHR43266:SF8">
    <property type="entry name" value="MACROLIDE-EFFLUX PROTEIN"/>
    <property type="match status" value="1"/>
</dbReference>
<dbReference type="PANTHER" id="PTHR43266">
    <property type="entry name" value="MACROLIDE-EFFLUX PROTEIN"/>
    <property type="match status" value="1"/>
</dbReference>
<sequence>MGNVASFLRNRFVQSILLSGLFLQMGIWIRNFAVLLYVMEKTNNDEVAVSLISVAEFAPIFLFSFIGGTFADRWRPKRTMVWCDFLSAISVFVVLLTLVTGTWQVIFFATLVSAILSQFSQPSGMKLFKIHVPAELLQTGMALYQTMFAMFMIIGPALGTFVYQTYGINVSVGIMGVAFLLSAAALMFLPPDPTEERTAKTSVLDEMKAGVKYVLSKPILRSLCGGFMAAGLGVGIIQPLGVFVVLEQLGQPKEFLQWMLMINGAAMIVGGGLAMGITKKMAPQVMLAIGMAVSGITIAVIGYSTNLYLTLAAQFFSGLVMPMIQISINTMLLTSTEEEYIGRANGILNPLFMGTMVLTMSLAGWLKGMTSLSTAYLVSAVCFLIGVLAVAPLFKLIPVQTAKPEEAS</sequence>
<keyword evidence="10" id="KW-1185">Reference proteome</keyword>
<feature type="transmembrane region" description="Helical" evidence="7">
    <location>
        <begin position="142"/>
        <end position="162"/>
    </location>
</feature>
<dbReference type="PROSITE" id="PS50850">
    <property type="entry name" value="MFS"/>
    <property type="match status" value="1"/>
</dbReference>
<evidence type="ECO:0000256" key="1">
    <source>
        <dbReference type="ARBA" id="ARBA00004651"/>
    </source>
</evidence>
<keyword evidence="4 7" id="KW-0812">Transmembrane</keyword>
<dbReference type="InterPro" id="IPR011701">
    <property type="entry name" value="MFS"/>
</dbReference>
<evidence type="ECO:0000256" key="3">
    <source>
        <dbReference type="ARBA" id="ARBA00022475"/>
    </source>
</evidence>
<dbReference type="GO" id="GO:0005886">
    <property type="term" value="C:plasma membrane"/>
    <property type="evidence" value="ECO:0007669"/>
    <property type="project" value="UniProtKB-SubCell"/>
</dbReference>
<feature type="transmembrane region" description="Helical" evidence="7">
    <location>
        <begin position="311"/>
        <end position="334"/>
    </location>
</feature>
<dbReference type="OrthoDB" id="2942684at2"/>
<keyword evidence="2" id="KW-0813">Transport</keyword>
<evidence type="ECO:0000313" key="10">
    <source>
        <dbReference type="Proteomes" id="UP000245634"/>
    </source>
</evidence>
<feature type="transmembrane region" description="Helical" evidence="7">
    <location>
        <begin position="346"/>
        <end position="366"/>
    </location>
</feature>
<feature type="transmembrane region" description="Helical" evidence="7">
    <location>
        <begin position="372"/>
        <end position="394"/>
    </location>
</feature>
<name>A0A316DBT8_9BACL</name>
<feature type="transmembrane region" description="Helical" evidence="7">
    <location>
        <begin position="47"/>
        <end position="67"/>
    </location>
</feature>
<evidence type="ECO:0000256" key="4">
    <source>
        <dbReference type="ARBA" id="ARBA00022692"/>
    </source>
</evidence>
<dbReference type="GO" id="GO:0022857">
    <property type="term" value="F:transmembrane transporter activity"/>
    <property type="evidence" value="ECO:0007669"/>
    <property type="project" value="InterPro"/>
</dbReference>
<feature type="transmembrane region" description="Helical" evidence="7">
    <location>
        <begin position="258"/>
        <end position="278"/>
    </location>
</feature>
<evidence type="ECO:0000256" key="6">
    <source>
        <dbReference type="ARBA" id="ARBA00023136"/>
    </source>
</evidence>
<dbReference type="EMBL" id="QGGL01000003">
    <property type="protein sequence ID" value="PWK15661.1"/>
    <property type="molecule type" value="Genomic_DNA"/>
</dbReference>
<dbReference type="Proteomes" id="UP000245634">
    <property type="component" value="Unassembled WGS sequence"/>
</dbReference>
<evidence type="ECO:0000256" key="7">
    <source>
        <dbReference type="SAM" id="Phobius"/>
    </source>
</evidence>
<accession>A0A316DBT8</accession>
<feature type="transmembrane region" description="Helical" evidence="7">
    <location>
        <begin position="168"/>
        <end position="189"/>
    </location>
</feature>
<dbReference type="SUPFAM" id="SSF103473">
    <property type="entry name" value="MFS general substrate transporter"/>
    <property type="match status" value="1"/>
</dbReference>
<feature type="domain" description="Major facilitator superfamily (MFS) profile" evidence="8">
    <location>
        <begin position="12"/>
        <end position="398"/>
    </location>
</feature>
<evidence type="ECO:0000313" key="9">
    <source>
        <dbReference type="EMBL" id="PWK15661.1"/>
    </source>
</evidence>
<dbReference type="RefSeq" id="WP_109686911.1">
    <property type="nucleotide sequence ID" value="NZ_QGGL01000003.1"/>
</dbReference>
<protein>
    <submittedName>
        <fullName evidence="9">Fucose permease</fullName>
    </submittedName>
</protein>
<evidence type="ECO:0000256" key="5">
    <source>
        <dbReference type="ARBA" id="ARBA00022989"/>
    </source>
</evidence>
<organism evidence="9 10">
    <name type="scientific">Tumebacillus permanentifrigoris</name>
    <dbReference type="NCBI Taxonomy" id="378543"/>
    <lineage>
        <taxon>Bacteria</taxon>
        <taxon>Bacillati</taxon>
        <taxon>Bacillota</taxon>
        <taxon>Bacilli</taxon>
        <taxon>Bacillales</taxon>
        <taxon>Alicyclobacillaceae</taxon>
        <taxon>Tumebacillus</taxon>
    </lineage>
</organism>
<keyword evidence="5 7" id="KW-1133">Transmembrane helix</keyword>